<dbReference type="InterPro" id="IPR029044">
    <property type="entry name" value="Nucleotide-diphossugar_trans"/>
</dbReference>
<feature type="domain" description="MobA-like NTP transferase" evidence="2">
    <location>
        <begin position="11"/>
        <end position="173"/>
    </location>
</feature>
<dbReference type="OrthoDB" id="285216at2"/>
<evidence type="ECO:0000256" key="1">
    <source>
        <dbReference type="ARBA" id="ARBA00022842"/>
    </source>
</evidence>
<dbReference type="PANTHER" id="PTHR43777">
    <property type="entry name" value="MOLYBDENUM COFACTOR CYTIDYLYLTRANSFERASE"/>
    <property type="match status" value="1"/>
</dbReference>
<dbReference type="SUPFAM" id="SSF53448">
    <property type="entry name" value="Nucleotide-diphospho-sugar transferases"/>
    <property type="match status" value="1"/>
</dbReference>
<sequence>MTALPLQVATLILAAGEARRYGSPKQLLSIDGEPMVRRIASNALAAGLRPVMVVVGSGAQRVRECLDLLDVHTVENIHWASGMGSSIAAGVKALMMQPTSWQSLMVMLADQPAIRVEDLARMLARHAQSPQRILACQHGGRFGPPCIFPWSRASELAALDGASGAHVLLQRHAATVDGFDLAAAFFDIDTPEDYAAWLAHRGVTSMDESG</sequence>
<dbReference type="Gene3D" id="3.90.550.10">
    <property type="entry name" value="Spore Coat Polysaccharide Biosynthesis Protein SpsA, Chain A"/>
    <property type="match status" value="1"/>
</dbReference>
<dbReference type="Proteomes" id="UP000035481">
    <property type="component" value="Unassembled WGS sequence"/>
</dbReference>
<gene>
    <name evidence="3" type="ORF">Y882_09280</name>
</gene>
<dbReference type="Pfam" id="PF12804">
    <property type="entry name" value="NTP_transf_3"/>
    <property type="match status" value="1"/>
</dbReference>
<organism evidence="3 4">
    <name type="scientific">Dyella japonica DSM 16301</name>
    <dbReference type="NCBI Taxonomy" id="1440762"/>
    <lineage>
        <taxon>Bacteria</taxon>
        <taxon>Pseudomonadati</taxon>
        <taxon>Pseudomonadota</taxon>
        <taxon>Gammaproteobacteria</taxon>
        <taxon>Lysobacterales</taxon>
        <taxon>Rhodanobacteraceae</taxon>
        <taxon>Dyella</taxon>
    </lineage>
</organism>
<reference evidence="3 4" key="1">
    <citation type="journal article" date="2015" name="Antonie Van Leeuwenhoek">
        <title>A phylogenomic and molecular marker based taxonomic framework for the order Xanthomonadales: proposal to transfer the families Algiphilaceae and Solimonadaceae to the order Nevskiales ord. nov. and to create a new family within the order Xanthomonadales, the family Rhodanobacteraceae fam. nov., containing the genus Rhodanobacter and its closest relatives.</title>
        <authorList>
            <person name="Naushad S."/>
            <person name="Adeolu M."/>
            <person name="Wong S."/>
            <person name="Sohail M."/>
            <person name="Schellhorn H.E."/>
            <person name="Gupta R.S."/>
        </authorList>
    </citation>
    <scope>NUCLEOTIDE SEQUENCE [LARGE SCALE GENOMIC DNA]</scope>
    <source>
        <strain evidence="3 4">DSM 16301</strain>
    </source>
</reference>
<name>A0A0G9H2H6_9GAMM</name>
<dbReference type="GO" id="GO:0016779">
    <property type="term" value="F:nucleotidyltransferase activity"/>
    <property type="evidence" value="ECO:0007669"/>
    <property type="project" value="UniProtKB-ARBA"/>
</dbReference>
<dbReference type="PATRIC" id="fig|1440762.4.peg.1354"/>
<dbReference type="CDD" id="cd04182">
    <property type="entry name" value="GT_2_like_f"/>
    <property type="match status" value="1"/>
</dbReference>
<evidence type="ECO:0000313" key="4">
    <source>
        <dbReference type="Proteomes" id="UP000035481"/>
    </source>
</evidence>
<evidence type="ECO:0000259" key="2">
    <source>
        <dbReference type="Pfam" id="PF12804"/>
    </source>
</evidence>
<accession>A0A0G9H2H6</accession>
<keyword evidence="1" id="KW-0460">Magnesium</keyword>
<dbReference type="STRING" id="1440762.Y882_09280"/>
<comment type="caution">
    <text evidence="3">The sequence shown here is derived from an EMBL/GenBank/DDBJ whole genome shotgun (WGS) entry which is preliminary data.</text>
</comment>
<dbReference type="PANTHER" id="PTHR43777:SF1">
    <property type="entry name" value="MOLYBDENUM COFACTOR CYTIDYLYLTRANSFERASE"/>
    <property type="match status" value="1"/>
</dbReference>
<proteinExistence type="predicted"/>
<dbReference type="InterPro" id="IPR025877">
    <property type="entry name" value="MobA-like_NTP_Trfase"/>
</dbReference>
<dbReference type="EMBL" id="JPLA01000023">
    <property type="protein sequence ID" value="KLD64065.1"/>
    <property type="molecule type" value="Genomic_DNA"/>
</dbReference>
<dbReference type="AlphaFoldDB" id="A0A0G9H2H6"/>
<protein>
    <recommendedName>
        <fullName evidence="2">MobA-like NTP transferase domain-containing protein</fullName>
    </recommendedName>
</protein>
<evidence type="ECO:0000313" key="3">
    <source>
        <dbReference type="EMBL" id="KLD64065.1"/>
    </source>
</evidence>